<accession>A0A099T5F6</accession>
<keyword evidence="4" id="KW-1185">Reference proteome</keyword>
<dbReference type="Pfam" id="PF01557">
    <property type="entry name" value="FAA_hydrolase"/>
    <property type="match status" value="1"/>
</dbReference>
<dbReference type="PANTHER" id="PTHR11820:SF7">
    <property type="entry name" value="ACYLPYRUVASE FAHD1, MITOCHONDRIAL"/>
    <property type="match status" value="1"/>
</dbReference>
<protein>
    <submittedName>
        <fullName evidence="3">2-hydroxyhepta-2,4-diene-1,7-dioate isomerase</fullName>
    </submittedName>
</protein>
<proteinExistence type="predicted"/>
<dbReference type="AlphaFoldDB" id="A0A099T5F6"/>
<comment type="caution">
    <text evidence="3">The sequence shown here is derived from an EMBL/GenBank/DDBJ whole genome shotgun (WGS) entry which is preliminary data.</text>
</comment>
<name>A0A099T5F6_METMT</name>
<dbReference type="FunFam" id="3.90.850.10:FF:000002">
    <property type="entry name" value="2-hydroxyhepta-2,4-diene-1,7-dioate isomerase"/>
    <property type="match status" value="1"/>
</dbReference>
<evidence type="ECO:0000313" key="3">
    <source>
        <dbReference type="EMBL" id="KGK99393.1"/>
    </source>
</evidence>
<dbReference type="RefSeq" id="WP_048193790.1">
    <property type="nucleotide sequence ID" value="NZ_CAAGSM010000006.1"/>
</dbReference>
<evidence type="ECO:0000256" key="1">
    <source>
        <dbReference type="ARBA" id="ARBA00022723"/>
    </source>
</evidence>
<reference evidence="3 4" key="1">
    <citation type="submission" date="2014-09" db="EMBL/GenBank/DDBJ databases">
        <title>Draft genome sequence of an obligately methylotrophic methanogen, Methanococcoides methylutens, isolated from marine sediment.</title>
        <authorList>
            <person name="Guan Y."/>
            <person name="Ngugi D.K."/>
            <person name="Blom J."/>
            <person name="Ali S."/>
            <person name="Ferry J.G."/>
            <person name="Stingl U."/>
        </authorList>
    </citation>
    <scope>NUCLEOTIDE SEQUENCE [LARGE SCALE GENOMIC DNA]</scope>
    <source>
        <strain evidence="3 4">DSM 2657</strain>
    </source>
</reference>
<dbReference type="GO" id="GO:0018773">
    <property type="term" value="F:acetylpyruvate hydrolase activity"/>
    <property type="evidence" value="ECO:0007669"/>
    <property type="project" value="TreeGrafter"/>
</dbReference>
<dbReference type="GO" id="GO:0046872">
    <property type="term" value="F:metal ion binding"/>
    <property type="evidence" value="ECO:0007669"/>
    <property type="project" value="UniProtKB-KW"/>
</dbReference>
<dbReference type="InterPro" id="IPR011234">
    <property type="entry name" value="Fumarylacetoacetase-like_C"/>
</dbReference>
<keyword evidence="1" id="KW-0479">Metal-binding</keyword>
<feature type="domain" description="Fumarylacetoacetase-like C-terminal" evidence="2">
    <location>
        <begin position="46"/>
        <end position="243"/>
    </location>
</feature>
<dbReference type="EMBL" id="JRHO01000009">
    <property type="protein sequence ID" value="KGK99393.1"/>
    <property type="molecule type" value="Genomic_DNA"/>
</dbReference>
<dbReference type="Proteomes" id="UP000029859">
    <property type="component" value="Unassembled WGS sequence"/>
</dbReference>
<dbReference type="Gene3D" id="3.90.850.10">
    <property type="entry name" value="Fumarylacetoacetase-like, C-terminal domain"/>
    <property type="match status" value="1"/>
</dbReference>
<organism evidence="3 4">
    <name type="scientific">Methanococcoides methylutens</name>
    <dbReference type="NCBI Taxonomy" id="2226"/>
    <lineage>
        <taxon>Archaea</taxon>
        <taxon>Methanobacteriati</taxon>
        <taxon>Methanobacteriota</taxon>
        <taxon>Stenosarchaea group</taxon>
        <taxon>Methanomicrobia</taxon>
        <taxon>Methanosarcinales</taxon>
        <taxon>Methanosarcinaceae</taxon>
        <taxon>Methanococcoides</taxon>
    </lineage>
</organism>
<evidence type="ECO:0000259" key="2">
    <source>
        <dbReference type="Pfam" id="PF01557"/>
    </source>
</evidence>
<dbReference type="OrthoDB" id="6242at2157"/>
<evidence type="ECO:0000313" key="4">
    <source>
        <dbReference type="Proteomes" id="UP000029859"/>
    </source>
</evidence>
<dbReference type="SUPFAM" id="SSF56529">
    <property type="entry name" value="FAH"/>
    <property type="match status" value="1"/>
</dbReference>
<keyword evidence="3" id="KW-0413">Isomerase</keyword>
<dbReference type="GO" id="GO:0016853">
    <property type="term" value="F:isomerase activity"/>
    <property type="evidence" value="ECO:0007669"/>
    <property type="project" value="UniProtKB-KW"/>
</dbReference>
<dbReference type="PANTHER" id="PTHR11820">
    <property type="entry name" value="ACYLPYRUVASE"/>
    <property type="match status" value="1"/>
</dbReference>
<gene>
    <name evidence="3" type="ORF">LI82_05200</name>
</gene>
<dbReference type="GO" id="GO:0019752">
    <property type="term" value="P:carboxylic acid metabolic process"/>
    <property type="evidence" value="ECO:0007669"/>
    <property type="project" value="UniProtKB-ARBA"/>
</dbReference>
<sequence length="243" mass="26385">MIGRFKHGDDVFYGSVSGELVTSMDHEGRTFELSELSLLPPATPSKIICIGLNYVDHAIELDMEIPTEPVIFMKPSSSLIGPGGKIAYPAMSQRVDYEAELAVVIGKKCRNISSDNAMDVIAGYTCFNDVTARDLQQKDGQWTRSKSFDTFAPLGPFIVPKEELDPSDVNVSSFVNGEVRQSSSTSNLIFDIPYLIEFISGIMTLEVGDVIATGTPPGVGELERGDIVEVKIEGIGTLMNEVV</sequence>
<dbReference type="InterPro" id="IPR036663">
    <property type="entry name" value="Fumarylacetoacetase_C_sf"/>
</dbReference>